<name>A0A448ZKI6_9STRA</name>
<evidence type="ECO:0000313" key="1">
    <source>
        <dbReference type="EMBL" id="VEU42525.1"/>
    </source>
</evidence>
<sequence length="359" mass="38748">MSEGKFDVGSIVRAKRGSKRCRAMVATVGDGGEEHDPSRDTVCILWEPIYPKPISGRFLIAPKAGRLEAEREQAEVTVGVETVEELLPFERCGSNNSDETAVAPTATITASKHTSTKHNIGLWKERGDQLLRLGDASAATSYYEKALSDSSSVSIGGSIVLSVEGFPRIAEVDCIDDDEDDGGTIDVTLVHNGQERSVKEASVLLGIMEADADRLQERILLNLARCMLQLSDLDAANRPGYLKSAVLAATLVLALSSFRSSEEDSDGTPSPAKKHSQTALVLRCKAYTGLSRWKNARSDARQLVASGDEKQGSKLLAVVERKKATQSKQDKKLAKEICKLVESATNAARDGSEANPLRY</sequence>
<proteinExistence type="predicted"/>
<dbReference type="Gene3D" id="1.25.40.10">
    <property type="entry name" value="Tetratricopeptide repeat domain"/>
    <property type="match status" value="1"/>
</dbReference>
<dbReference type="SUPFAM" id="SSF48452">
    <property type="entry name" value="TPR-like"/>
    <property type="match status" value="1"/>
</dbReference>
<dbReference type="Proteomes" id="UP000291116">
    <property type="component" value="Unassembled WGS sequence"/>
</dbReference>
<gene>
    <name evidence="1" type="ORF">PSNMU_V1.4_AUG-EV-PASAV3_0094990</name>
</gene>
<dbReference type="InterPro" id="IPR011990">
    <property type="entry name" value="TPR-like_helical_dom_sf"/>
</dbReference>
<organism evidence="1 2">
    <name type="scientific">Pseudo-nitzschia multistriata</name>
    <dbReference type="NCBI Taxonomy" id="183589"/>
    <lineage>
        <taxon>Eukaryota</taxon>
        <taxon>Sar</taxon>
        <taxon>Stramenopiles</taxon>
        <taxon>Ochrophyta</taxon>
        <taxon>Bacillariophyta</taxon>
        <taxon>Bacillariophyceae</taxon>
        <taxon>Bacillariophycidae</taxon>
        <taxon>Bacillariales</taxon>
        <taxon>Bacillariaceae</taxon>
        <taxon>Pseudo-nitzschia</taxon>
    </lineage>
</organism>
<keyword evidence="2" id="KW-1185">Reference proteome</keyword>
<dbReference type="EMBL" id="CAACVS010000449">
    <property type="protein sequence ID" value="VEU42525.1"/>
    <property type="molecule type" value="Genomic_DNA"/>
</dbReference>
<accession>A0A448ZKI6</accession>
<dbReference type="OrthoDB" id="48214at2759"/>
<dbReference type="AlphaFoldDB" id="A0A448ZKI6"/>
<reference evidence="1 2" key="1">
    <citation type="submission" date="2019-01" db="EMBL/GenBank/DDBJ databases">
        <authorList>
            <person name="Ferrante I. M."/>
        </authorList>
    </citation>
    <scope>NUCLEOTIDE SEQUENCE [LARGE SCALE GENOMIC DNA]</scope>
    <source>
        <strain evidence="1 2">B856</strain>
    </source>
</reference>
<evidence type="ECO:0000313" key="2">
    <source>
        <dbReference type="Proteomes" id="UP000291116"/>
    </source>
</evidence>
<protein>
    <submittedName>
        <fullName evidence="1">Uncharacterized protein</fullName>
    </submittedName>
</protein>